<comment type="caution">
    <text evidence="2">The sequence shown here is derived from an EMBL/GenBank/DDBJ whole genome shotgun (WGS) entry which is preliminary data.</text>
</comment>
<evidence type="ECO:0000256" key="1">
    <source>
        <dbReference type="SAM" id="MobiDB-lite"/>
    </source>
</evidence>
<name>A0AAV6XMM8_9LAMI</name>
<sequence>METMQAHIIDVVKRMKEITLVMPTPEQVLESQGVTPQHIEDLRSIGGLVSLLGYLKNSHVNIRAKATESLKDGDRIVEAGLQCYDICTEMFRLSMATRFMARSSTQFALEDEEEDTRTRGSSSRSRVRGRSFFEDVSMGCNSG</sequence>
<accession>A0AAV6XMM8</accession>
<gene>
    <name evidence="2" type="ORF">BUALT_Bualt04G0096400</name>
</gene>
<evidence type="ECO:0000313" key="3">
    <source>
        <dbReference type="Proteomes" id="UP000826271"/>
    </source>
</evidence>
<keyword evidence="3" id="KW-1185">Reference proteome</keyword>
<dbReference type="Proteomes" id="UP000826271">
    <property type="component" value="Unassembled WGS sequence"/>
</dbReference>
<evidence type="ECO:0000313" key="2">
    <source>
        <dbReference type="EMBL" id="KAG8384231.1"/>
    </source>
</evidence>
<proteinExistence type="predicted"/>
<organism evidence="2 3">
    <name type="scientific">Buddleja alternifolia</name>
    <dbReference type="NCBI Taxonomy" id="168488"/>
    <lineage>
        <taxon>Eukaryota</taxon>
        <taxon>Viridiplantae</taxon>
        <taxon>Streptophyta</taxon>
        <taxon>Embryophyta</taxon>
        <taxon>Tracheophyta</taxon>
        <taxon>Spermatophyta</taxon>
        <taxon>Magnoliopsida</taxon>
        <taxon>eudicotyledons</taxon>
        <taxon>Gunneridae</taxon>
        <taxon>Pentapetalae</taxon>
        <taxon>asterids</taxon>
        <taxon>lamiids</taxon>
        <taxon>Lamiales</taxon>
        <taxon>Scrophulariaceae</taxon>
        <taxon>Buddlejeae</taxon>
        <taxon>Buddleja</taxon>
    </lineage>
</organism>
<feature type="region of interest" description="Disordered" evidence="1">
    <location>
        <begin position="107"/>
        <end position="126"/>
    </location>
</feature>
<protein>
    <submittedName>
        <fullName evidence="2">Uncharacterized protein</fullName>
    </submittedName>
</protein>
<dbReference type="EMBL" id="WHWC01000004">
    <property type="protein sequence ID" value="KAG8384231.1"/>
    <property type="molecule type" value="Genomic_DNA"/>
</dbReference>
<dbReference type="AlphaFoldDB" id="A0AAV6XMM8"/>
<reference evidence="2" key="1">
    <citation type="submission" date="2019-10" db="EMBL/GenBank/DDBJ databases">
        <authorList>
            <person name="Zhang R."/>
            <person name="Pan Y."/>
            <person name="Wang J."/>
            <person name="Ma R."/>
            <person name="Yu S."/>
        </authorList>
    </citation>
    <scope>NUCLEOTIDE SEQUENCE</scope>
    <source>
        <strain evidence="2">LA-IB0</strain>
        <tissue evidence="2">Leaf</tissue>
    </source>
</reference>